<evidence type="ECO:0000256" key="17">
    <source>
        <dbReference type="SAM" id="Phobius"/>
    </source>
</evidence>
<dbReference type="GO" id="GO:0030288">
    <property type="term" value="C:outer membrane-bounded periplasmic space"/>
    <property type="evidence" value="ECO:0007669"/>
    <property type="project" value="TreeGrafter"/>
</dbReference>
<feature type="domain" description="Glycosyl transferase family 51" evidence="19">
    <location>
        <begin position="93"/>
        <end position="278"/>
    </location>
</feature>
<feature type="domain" description="Penicillin-binding protein transpeptidase" evidence="18">
    <location>
        <begin position="403"/>
        <end position="645"/>
    </location>
</feature>
<keyword evidence="5" id="KW-0808">Transferase</keyword>
<name>A0A917AUN1_9BACI</name>
<evidence type="ECO:0000256" key="2">
    <source>
        <dbReference type="ARBA" id="ARBA00022645"/>
    </source>
</evidence>
<comment type="catalytic activity">
    <reaction evidence="14">
        <text>Preferential cleavage: (Ac)2-L-Lys-D-Ala-|-D-Ala. Also transpeptidation of peptidyl-alanyl moieties that are N-acyl substituents of D-alanine.</text>
        <dbReference type="EC" id="3.4.16.4"/>
    </reaction>
</comment>
<evidence type="ECO:0000256" key="8">
    <source>
        <dbReference type="ARBA" id="ARBA00022960"/>
    </source>
</evidence>
<dbReference type="Proteomes" id="UP000605259">
    <property type="component" value="Unassembled WGS sequence"/>
</dbReference>
<dbReference type="GO" id="GO:0006508">
    <property type="term" value="P:proteolysis"/>
    <property type="evidence" value="ECO:0007669"/>
    <property type="project" value="UniProtKB-KW"/>
</dbReference>
<evidence type="ECO:0000259" key="18">
    <source>
        <dbReference type="Pfam" id="PF00905"/>
    </source>
</evidence>
<evidence type="ECO:0000256" key="3">
    <source>
        <dbReference type="ARBA" id="ARBA00022670"/>
    </source>
</evidence>
<keyword evidence="13" id="KW-0961">Cell wall biogenesis/degradation</keyword>
<dbReference type="PANTHER" id="PTHR32282:SF32">
    <property type="entry name" value="PENICILLIN-BINDING PROTEIN 2A"/>
    <property type="match status" value="1"/>
</dbReference>
<dbReference type="InterPro" id="IPR013783">
    <property type="entry name" value="Ig-like_fold"/>
</dbReference>
<dbReference type="GO" id="GO:0008955">
    <property type="term" value="F:peptidoglycan glycosyltransferase activity"/>
    <property type="evidence" value="ECO:0007669"/>
    <property type="project" value="UniProtKB-EC"/>
</dbReference>
<evidence type="ECO:0000256" key="9">
    <source>
        <dbReference type="ARBA" id="ARBA00022984"/>
    </source>
</evidence>
<proteinExistence type="predicted"/>
<sequence length="881" mass="98409">MKKKTTSFLIRIIHFFKKEPTKRKARITYDVIWNLTLVLSFLLVVGLCFGFGIGMGYFTSLVKDEPLRSHAEMEKQIYDYEETTELYFANNEFLGNARSDLEREHVALGDMSEHVKHAIISTEDEHFYEHSGVVPKAVLRAMFQEAANTSARSGGSTLTQQLIKNQVLTNEVSFERKAKEILLALRLETLFEKDEILEAYLNVVPFGRNSSGRNIAGIQTAAKGLFGINVKDVNLAQAAYLAGLPQNPYAFTPYTKNGEVKENIDAGLARMQTVLNRMHKEKFITDEQLQEAQSFDIKASLIPKQPSPFEQYPWLTMEIEKRTTEILAETLAKKDGKDLNTLKKDEKEIYKNYAQRQYRQNGYKVHTTIDKKIYDAMQQATQTFSKFGPNKSYKGESYQEETGAIMIDNKTGAILSFVGGRDFNKSQINHATQEPQQNGSTMKPLLVYAPALENGSIHPGTKIEDSLDGFKWPKGWNPGNANNKENGIVTIRDAIKHSYNIPAAKVYLNNASTKPISYLEKMGFTTLHENDRGAASLSLGGMSKGVTVEENVNAYTTFANGGKFIDAYMIEKIVDKAGNIIYQHESKPVEVFSPQTAYLTTDMMRDVMQGTAGSLNSHLNFRTDWAGKTGTSNNYYDLWFVATNPNVTFGTWLGYDKNISVDPSGHRRNLELWARLANAAYQVSPSVVGPKITHQMPSGIGKREICGISGLLPSEGCRQAGHVTNDYVNLKFLPTKADNTVKPENFVMINGKLYASLPTTPSEFIESKYKNSSLSIERSIEDGKNPSPVQGVTLSGNRLAWQANKEADVLGYYIYRDNKKVATIKRDSSLQTTIAEAGDYYVVAVDIAGKLSSPSNVVKIEKEDSQNEDNTDESSESNTNQ</sequence>
<dbReference type="SUPFAM" id="SSF56601">
    <property type="entry name" value="beta-lactamase/transpeptidase-like"/>
    <property type="match status" value="1"/>
</dbReference>
<reference evidence="20" key="1">
    <citation type="journal article" date="2014" name="Int. J. Syst. Evol. Microbiol.">
        <title>Complete genome sequence of Corynebacterium casei LMG S-19264T (=DSM 44701T), isolated from a smear-ripened cheese.</title>
        <authorList>
            <consortium name="US DOE Joint Genome Institute (JGI-PGF)"/>
            <person name="Walter F."/>
            <person name="Albersmeier A."/>
            <person name="Kalinowski J."/>
            <person name="Ruckert C."/>
        </authorList>
    </citation>
    <scope>NUCLEOTIDE SEQUENCE</scope>
    <source>
        <strain evidence="20">CGMCC 1.12698</strain>
    </source>
</reference>
<dbReference type="InterPro" id="IPR050396">
    <property type="entry name" value="Glycosyltr_51/Transpeptidase"/>
</dbReference>
<keyword evidence="1" id="KW-1003">Cell membrane</keyword>
<keyword evidence="10 17" id="KW-1133">Transmembrane helix</keyword>
<keyword evidence="6 17" id="KW-0812">Transmembrane</keyword>
<evidence type="ECO:0000256" key="15">
    <source>
        <dbReference type="ARBA" id="ARBA00049902"/>
    </source>
</evidence>
<keyword evidence="8" id="KW-0133">Cell shape</keyword>
<dbReference type="Gene3D" id="1.10.3810.10">
    <property type="entry name" value="Biosynthetic peptidoglycan transglycosylase-like"/>
    <property type="match status" value="1"/>
</dbReference>
<dbReference type="Gene3D" id="3.40.710.10">
    <property type="entry name" value="DD-peptidase/beta-lactamase superfamily"/>
    <property type="match status" value="1"/>
</dbReference>
<dbReference type="Gene3D" id="2.60.40.10">
    <property type="entry name" value="Immunoglobulins"/>
    <property type="match status" value="1"/>
</dbReference>
<dbReference type="AlphaFoldDB" id="A0A917AUN1"/>
<keyword evidence="2" id="KW-0121">Carboxypeptidase</keyword>
<dbReference type="InterPro" id="IPR012338">
    <property type="entry name" value="Beta-lactam/transpept-like"/>
</dbReference>
<keyword evidence="9" id="KW-0573">Peptidoglycan synthesis</keyword>
<evidence type="ECO:0000256" key="4">
    <source>
        <dbReference type="ARBA" id="ARBA00022676"/>
    </source>
</evidence>
<dbReference type="GO" id="GO:0008360">
    <property type="term" value="P:regulation of cell shape"/>
    <property type="evidence" value="ECO:0007669"/>
    <property type="project" value="UniProtKB-KW"/>
</dbReference>
<keyword evidence="21" id="KW-1185">Reference proteome</keyword>
<evidence type="ECO:0000256" key="1">
    <source>
        <dbReference type="ARBA" id="ARBA00022475"/>
    </source>
</evidence>
<accession>A0A917AUN1</accession>
<feature type="region of interest" description="Disordered" evidence="16">
    <location>
        <begin position="856"/>
        <end position="881"/>
    </location>
</feature>
<keyword evidence="4" id="KW-0328">Glycosyltransferase</keyword>
<dbReference type="GO" id="GO:0008658">
    <property type="term" value="F:penicillin binding"/>
    <property type="evidence" value="ECO:0007669"/>
    <property type="project" value="InterPro"/>
</dbReference>
<dbReference type="InterPro" id="IPR023346">
    <property type="entry name" value="Lysozyme-like_dom_sf"/>
</dbReference>
<evidence type="ECO:0000313" key="20">
    <source>
        <dbReference type="EMBL" id="GGE77317.1"/>
    </source>
</evidence>
<evidence type="ECO:0000256" key="7">
    <source>
        <dbReference type="ARBA" id="ARBA00022801"/>
    </source>
</evidence>
<dbReference type="GO" id="GO:0009002">
    <property type="term" value="F:serine-type D-Ala-D-Ala carboxypeptidase activity"/>
    <property type="evidence" value="ECO:0007669"/>
    <property type="project" value="UniProtKB-EC"/>
</dbReference>
<organism evidence="20 21">
    <name type="scientific">Priestia taiwanensis</name>
    <dbReference type="NCBI Taxonomy" id="1347902"/>
    <lineage>
        <taxon>Bacteria</taxon>
        <taxon>Bacillati</taxon>
        <taxon>Bacillota</taxon>
        <taxon>Bacilli</taxon>
        <taxon>Bacillales</taxon>
        <taxon>Bacillaceae</taxon>
        <taxon>Priestia</taxon>
    </lineage>
</organism>
<evidence type="ECO:0000256" key="11">
    <source>
        <dbReference type="ARBA" id="ARBA00023136"/>
    </source>
</evidence>
<evidence type="ECO:0000256" key="10">
    <source>
        <dbReference type="ARBA" id="ARBA00022989"/>
    </source>
</evidence>
<evidence type="ECO:0000256" key="14">
    <source>
        <dbReference type="ARBA" id="ARBA00034000"/>
    </source>
</evidence>
<evidence type="ECO:0000256" key="16">
    <source>
        <dbReference type="SAM" id="MobiDB-lite"/>
    </source>
</evidence>
<protein>
    <submittedName>
        <fullName evidence="20">Peptidase</fullName>
    </submittedName>
</protein>
<comment type="caution">
    <text evidence="20">The sequence shown here is derived from an EMBL/GenBank/DDBJ whole genome shotgun (WGS) entry which is preliminary data.</text>
</comment>
<keyword evidence="12" id="KW-0511">Multifunctional enzyme</keyword>
<keyword evidence="3" id="KW-0645">Protease</keyword>
<dbReference type="GO" id="GO:0071555">
    <property type="term" value="P:cell wall organization"/>
    <property type="evidence" value="ECO:0007669"/>
    <property type="project" value="UniProtKB-KW"/>
</dbReference>
<dbReference type="InterPro" id="IPR036950">
    <property type="entry name" value="PBP_transglycosylase"/>
</dbReference>
<comment type="catalytic activity">
    <reaction evidence="15">
        <text>[GlcNAc-(1-&gt;4)-Mur2Ac(oyl-L-Ala-gamma-D-Glu-L-Lys-D-Ala-D-Ala)](n)-di-trans,octa-cis-undecaprenyl diphosphate + beta-D-GlcNAc-(1-&gt;4)-Mur2Ac(oyl-L-Ala-gamma-D-Glu-L-Lys-D-Ala-D-Ala)-di-trans,octa-cis-undecaprenyl diphosphate = [GlcNAc-(1-&gt;4)-Mur2Ac(oyl-L-Ala-gamma-D-Glu-L-Lys-D-Ala-D-Ala)](n+1)-di-trans,octa-cis-undecaprenyl diphosphate + di-trans,octa-cis-undecaprenyl diphosphate + H(+)</text>
        <dbReference type="Rhea" id="RHEA:23708"/>
        <dbReference type="Rhea" id="RHEA-COMP:9602"/>
        <dbReference type="Rhea" id="RHEA-COMP:9603"/>
        <dbReference type="ChEBI" id="CHEBI:15378"/>
        <dbReference type="ChEBI" id="CHEBI:58405"/>
        <dbReference type="ChEBI" id="CHEBI:60033"/>
        <dbReference type="ChEBI" id="CHEBI:78435"/>
        <dbReference type="EC" id="2.4.99.28"/>
    </reaction>
</comment>
<evidence type="ECO:0000259" key="19">
    <source>
        <dbReference type="Pfam" id="PF00912"/>
    </source>
</evidence>
<feature type="transmembrane region" description="Helical" evidence="17">
    <location>
        <begin position="31"/>
        <end position="58"/>
    </location>
</feature>
<dbReference type="GO" id="GO:0009252">
    <property type="term" value="P:peptidoglycan biosynthetic process"/>
    <property type="evidence" value="ECO:0007669"/>
    <property type="project" value="UniProtKB-KW"/>
</dbReference>
<evidence type="ECO:0000256" key="13">
    <source>
        <dbReference type="ARBA" id="ARBA00023316"/>
    </source>
</evidence>
<feature type="compositionally biased region" description="Acidic residues" evidence="16">
    <location>
        <begin position="866"/>
        <end position="875"/>
    </location>
</feature>
<evidence type="ECO:0000256" key="5">
    <source>
        <dbReference type="ARBA" id="ARBA00022679"/>
    </source>
</evidence>
<dbReference type="RefSeq" id="WP_188389159.1">
    <property type="nucleotide sequence ID" value="NZ_BMFK01000002.1"/>
</dbReference>
<evidence type="ECO:0000313" key="21">
    <source>
        <dbReference type="Proteomes" id="UP000605259"/>
    </source>
</evidence>
<gene>
    <name evidence="20" type="primary">pbp1B</name>
    <name evidence="20" type="ORF">GCM10007140_28700</name>
</gene>
<dbReference type="PANTHER" id="PTHR32282">
    <property type="entry name" value="BINDING PROTEIN TRANSPEPTIDASE, PUTATIVE-RELATED"/>
    <property type="match status" value="1"/>
</dbReference>
<dbReference type="Pfam" id="PF00912">
    <property type="entry name" value="Transgly"/>
    <property type="match status" value="1"/>
</dbReference>
<evidence type="ECO:0000256" key="6">
    <source>
        <dbReference type="ARBA" id="ARBA00022692"/>
    </source>
</evidence>
<dbReference type="InterPro" id="IPR001264">
    <property type="entry name" value="Glyco_trans_51"/>
</dbReference>
<keyword evidence="7" id="KW-0378">Hydrolase</keyword>
<evidence type="ECO:0000256" key="12">
    <source>
        <dbReference type="ARBA" id="ARBA00023268"/>
    </source>
</evidence>
<keyword evidence="11 17" id="KW-0472">Membrane</keyword>
<dbReference type="Pfam" id="PF00905">
    <property type="entry name" value="Transpeptidase"/>
    <property type="match status" value="1"/>
</dbReference>
<dbReference type="SUPFAM" id="SSF53955">
    <property type="entry name" value="Lysozyme-like"/>
    <property type="match status" value="1"/>
</dbReference>
<dbReference type="EMBL" id="BMFK01000002">
    <property type="protein sequence ID" value="GGE77317.1"/>
    <property type="molecule type" value="Genomic_DNA"/>
</dbReference>
<dbReference type="InterPro" id="IPR001460">
    <property type="entry name" value="PCN-bd_Tpept"/>
</dbReference>
<reference evidence="20" key="2">
    <citation type="submission" date="2020-09" db="EMBL/GenBank/DDBJ databases">
        <authorList>
            <person name="Sun Q."/>
            <person name="Zhou Y."/>
        </authorList>
    </citation>
    <scope>NUCLEOTIDE SEQUENCE</scope>
    <source>
        <strain evidence="20">CGMCC 1.12698</strain>
    </source>
</reference>